<protein>
    <submittedName>
        <fullName evidence="1">Uncharacterized protein</fullName>
    </submittedName>
</protein>
<evidence type="ECO:0000313" key="1">
    <source>
        <dbReference type="EMBL" id="GJT07724.1"/>
    </source>
</evidence>
<dbReference type="Proteomes" id="UP001151760">
    <property type="component" value="Unassembled WGS sequence"/>
</dbReference>
<dbReference type="EMBL" id="BQNB010012775">
    <property type="protein sequence ID" value="GJT07724.1"/>
    <property type="molecule type" value="Genomic_DNA"/>
</dbReference>
<evidence type="ECO:0000313" key="2">
    <source>
        <dbReference type="Proteomes" id="UP001151760"/>
    </source>
</evidence>
<comment type="caution">
    <text evidence="1">The sequence shown here is derived from an EMBL/GenBank/DDBJ whole genome shotgun (WGS) entry which is preliminary data.</text>
</comment>
<gene>
    <name evidence="1" type="ORF">Tco_0842186</name>
</gene>
<accession>A0ABQ5B2X7</accession>
<proteinExistence type="predicted"/>
<sequence>MVTSSLLSVQLVVVAYKEVMEVLVRCWSDGDVVPTSVPIPEDETPELITELQNVDKHVPTIFDRARMEATLNDMLKAATVRKPTSIGRIQKNLLDRVSQLH</sequence>
<organism evidence="1 2">
    <name type="scientific">Tanacetum coccineum</name>
    <dbReference type="NCBI Taxonomy" id="301880"/>
    <lineage>
        <taxon>Eukaryota</taxon>
        <taxon>Viridiplantae</taxon>
        <taxon>Streptophyta</taxon>
        <taxon>Embryophyta</taxon>
        <taxon>Tracheophyta</taxon>
        <taxon>Spermatophyta</taxon>
        <taxon>Magnoliopsida</taxon>
        <taxon>eudicotyledons</taxon>
        <taxon>Gunneridae</taxon>
        <taxon>Pentapetalae</taxon>
        <taxon>asterids</taxon>
        <taxon>campanulids</taxon>
        <taxon>Asterales</taxon>
        <taxon>Asteraceae</taxon>
        <taxon>Asteroideae</taxon>
        <taxon>Anthemideae</taxon>
        <taxon>Anthemidinae</taxon>
        <taxon>Tanacetum</taxon>
    </lineage>
</organism>
<name>A0ABQ5B2X7_9ASTR</name>
<reference evidence="1" key="2">
    <citation type="submission" date="2022-01" db="EMBL/GenBank/DDBJ databases">
        <authorList>
            <person name="Yamashiro T."/>
            <person name="Shiraishi A."/>
            <person name="Satake H."/>
            <person name="Nakayama K."/>
        </authorList>
    </citation>
    <scope>NUCLEOTIDE SEQUENCE</scope>
</reference>
<reference evidence="1" key="1">
    <citation type="journal article" date="2022" name="Int. J. Mol. Sci.">
        <title>Draft Genome of Tanacetum Coccineum: Genomic Comparison of Closely Related Tanacetum-Family Plants.</title>
        <authorList>
            <person name="Yamashiro T."/>
            <person name="Shiraishi A."/>
            <person name="Nakayama K."/>
            <person name="Satake H."/>
        </authorList>
    </citation>
    <scope>NUCLEOTIDE SEQUENCE</scope>
</reference>
<keyword evidence="2" id="KW-1185">Reference proteome</keyword>